<feature type="region of interest" description="Disordered" evidence="1">
    <location>
        <begin position="1"/>
        <end position="23"/>
    </location>
</feature>
<keyword evidence="2" id="KW-1133">Transmembrane helix</keyword>
<feature type="transmembrane region" description="Helical" evidence="2">
    <location>
        <begin position="62"/>
        <end position="79"/>
    </location>
</feature>
<dbReference type="EMBL" id="MNVC01000045">
    <property type="protein sequence ID" value="OIO18409.1"/>
    <property type="molecule type" value="Genomic_DNA"/>
</dbReference>
<evidence type="ECO:0000313" key="3">
    <source>
        <dbReference type="EMBL" id="OIO18409.1"/>
    </source>
</evidence>
<dbReference type="STRING" id="1805238.AUJ23_03850"/>
<dbReference type="Gene3D" id="3.30.70.2970">
    <property type="entry name" value="Protein of unknown function (DUF541), domain 2"/>
    <property type="match status" value="1"/>
</dbReference>
<dbReference type="Gene3D" id="3.30.110.170">
    <property type="entry name" value="Protein of unknown function (DUF541), domain 1"/>
    <property type="match status" value="1"/>
</dbReference>
<dbReference type="InterPro" id="IPR007497">
    <property type="entry name" value="SIMPL/DUF541"/>
</dbReference>
<organism evidence="3 4">
    <name type="scientific">Candidatus Magasanikbacteria bacterium CG1_02_32_51</name>
    <dbReference type="NCBI Taxonomy" id="1805238"/>
    <lineage>
        <taxon>Bacteria</taxon>
        <taxon>Candidatus Magasanikiibacteriota</taxon>
    </lineage>
</organism>
<name>A0A1J4U4Y1_9BACT</name>
<gene>
    <name evidence="3" type="ORF">AUJ23_03850</name>
</gene>
<keyword evidence="2" id="KW-0472">Membrane</keyword>
<comment type="caution">
    <text evidence="3">The sequence shown here is derived from an EMBL/GenBank/DDBJ whole genome shotgun (WGS) entry which is preliminary data.</text>
</comment>
<evidence type="ECO:0000256" key="2">
    <source>
        <dbReference type="SAM" id="Phobius"/>
    </source>
</evidence>
<evidence type="ECO:0000256" key="1">
    <source>
        <dbReference type="SAM" id="MobiDB-lite"/>
    </source>
</evidence>
<keyword evidence="2" id="KW-0812">Transmembrane</keyword>
<dbReference type="AlphaFoldDB" id="A0A1J4U4Y1"/>
<dbReference type="Proteomes" id="UP000181941">
    <property type="component" value="Unassembled WGS sequence"/>
</dbReference>
<accession>A0A1J4U4Y1</accession>
<sequence>MSVKKSVSTTTNRNTTNSIPDMSTMTSVSEEKHGCCQSHGQFGIGHHGNCQSSHFGHKLMKTFFGILLVYLIILVGSLIRNEIKKYDFIGKAPVNVSDRQLNISAEGKVEVKPNVSKIIVGNSLREATSGEASAKNNKLISDFVTQVKALGIPDTDIKTESQSMYPEYTYKDDGTKELIGYNITQNVTVKVRNDVEKASQVVTLAGKVGLNTIGGVESILDDAEIYLEEARQQAVKKVQIKAMKLANVLGISLDGVVSYSEYIPDSFPMYEKSMAMGSDMGGGSTIEPGTTDVKINVNITYKIR</sequence>
<dbReference type="GO" id="GO:0006974">
    <property type="term" value="P:DNA damage response"/>
    <property type="evidence" value="ECO:0007669"/>
    <property type="project" value="TreeGrafter"/>
</dbReference>
<evidence type="ECO:0000313" key="4">
    <source>
        <dbReference type="Proteomes" id="UP000181941"/>
    </source>
</evidence>
<dbReference type="PANTHER" id="PTHR34387">
    <property type="entry name" value="SLR1258 PROTEIN"/>
    <property type="match status" value="1"/>
</dbReference>
<protein>
    <recommendedName>
        <fullName evidence="5">DUF541 domain-containing protein</fullName>
    </recommendedName>
</protein>
<dbReference type="InterPro" id="IPR052022">
    <property type="entry name" value="26kDa_periplasmic_antigen"/>
</dbReference>
<dbReference type="Pfam" id="PF04402">
    <property type="entry name" value="SIMPL"/>
    <property type="match status" value="1"/>
</dbReference>
<reference evidence="3 4" key="1">
    <citation type="journal article" date="2016" name="Environ. Microbiol.">
        <title>Genomic resolution of a cold subsurface aquifer community provides metabolic insights for novel microbes adapted to high CO concentrations.</title>
        <authorList>
            <person name="Probst A.J."/>
            <person name="Castelle C.J."/>
            <person name="Singh A."/>
            <person name="Brown C.T."/>
            <person name="Anantharaman K."/>
            <person name="Sharon I."/>
            <person name="Hug L.A."/>
            <person name="Burstein D."/>
            <person name="Emerson J.B."/>
            <person name="Thomas B.C."/>
            <person name="Banfield J.F."/>
        </authorList>
    </citation>
    <scope>NUCLEOTIDE SEQUENCE [LARGE SCALE GENOMIC DNA]</scope>
    <source>
        <strain evidence="3">CG1_02_32_51</strain>
    </source>
</reference>
<dbReference type="PANTHER" id="PTHR34387:SF2">
    <property type="entry name" value="SLR1258 PROTEIN"/>
    <property type="match status" value="1"/>
</dbReference>
<proteinExistence type="predicted"/>
<evidence type="ECO:0008006" key="5">
    <source>
        <dbReference type="Google" id="ProtNLM"/>
    </source>
</evidence>